<keyword evidence="1" id="KW-0659">Purine metabolism</keyword>
<evidence type="ECO:0000256" key="1">
    <source>
        <dbReference type="ARBA" id="ARBA00022631"/>
    </source>
</evidence>
<reference evidence="3 4" key="1">
    <citation type="submission" date="2016-06" db="EMBL/GenBank/DDBJ databases">
        <title>Comparative genomics of the ectomycorrhizal sister species Rhizopogon vinicolor and Rhizopogon vesiculosus (Basidiomycota: Boletales) reveals a divergence of the mating type B locus.</title>
        <authorList>
            <consortium name="DOE Joint Genome Institute"/>
            <person name="Mujic A.B."/>
            <person name="Kuo A."/>
            <person name="Tritt A."/>
            <person name="Lipzen A."/>
            <person name="Chen C."/>
            <person name="Johnson J."/>
            <person name="Sharma A."/>
            <person name="Barry K."/>
            <person name="Grigoriev I.V."/>
            <person name="Spatafora J.W."/>
        </authorList>
    </citation>
    <scope>NUCLEOTIDE SEQUENCE [LARGE SCALE GENOMIC DNA]</scope>
    <source>
        <strain evidence="3 4">AM-OR11-026</strain>
    </source>
</reference>
<dbReference type="GO" id="GO:0006144">
    <property type="term" value="P:purine nucleobase metabolic process"/>
    <property type="evidence" value="ECO:0007669"/>
    <property type="project" value="UniProtKB-KW"/>
</dbReference>
<gene>
    <name evidence="3" type="ORF">K503DRAFT_790828</name>
</gene>
<accession>A0A1B7N968</accession>
<dbReference type="PANTHER" id="PTHR37987">
    <property type="entry name" value="CHROMOSOME 9, WHOLE GENOME SHOTGUN SEQUENCE"/>
    <property type="match status" value="1"/>
</dbReference>
<dbReference type="Proteomes" id="UP000092154">
    <property type="component" value="Unassembled WGS sequence"/>
</dbReference>
<dbReference type="SUPFAM" id="SSF158694">
    <property type="entry name" value="UraD-Like"/>
    <property type="match status" value="1"/>
</dbReference>
<dbReference type="OrthoDB" id="5398391at2759"/>
<dbReference type="InterPro" id="IPR036778">
    <property type="entry name" value="OHCU_decarboxylase_sf"/>
</dbReference>
<evidence type="ECO:0000313" key="4">
    <source>
        <dbReference type="Proteomes" id="UP000092154"/>
    </source>
</evidence>
<protein>
    <recommendedName>
        <fullName evidence="2">Oxo-4-hydroxy-4-carboxy-5-ureidoimidazoline decarboxylase domain-containing protein</fullName>
    </recommendedName>
</protein>
<feature type="domain" description="Oxo-4-hydroxy-4-carboxy-5-ureidoimidazoline decarboxylase" evidence="2">
    <location>
        <begin position="4"/>
        <end position="145"/>
    </location>
</feature>
<evidence type="ECO:0000259" key="2">
    <source>
        <dbReference type="Pfam" id="PF09349"/>
    </source>
</evidence>
<dbReference type="InParanoid" id="A0A1B7N968"/>
<dbReference type="InterPro" id="IPR018020">
    <property type="entry name" value="OHCU_decarboxylase"/>
</dbReference>
<dbReference type="PANTHER" id="PTHR37987:SF1">
    <property type="entry name" value="OXO-4-HYDROXY-4-CARBOXY-5-UREIDOIMIDAZOLINE DECARBOXYLASE DOMAIN-CONTAINING PROTEIN"/>
    <property type="match status" value="1"/>
</dbReference>
<dbReference type="Gene3D" id="1.10.3330.10">
    <property type="entry name" value="Oxo-4-hydroxy-4-carboxy-5-ureidoimidazoline decarboxylase"/>
    <property type="match status" value="1"/>
</dbReference>
<sequence>MSDDQTELTSILTQLFEHSDILINKLIPELLHSIQDTPLDTTDRTNALIDRAIAIIHAWNADDQAQFIIAHPRIGENKQLSALSAKEQSGGLSATARVETPPEVLERLGHLNACYEHVYSGLRYITFVNGRSRAAIAREMEDTLQLGHPLESYPNGPPLNEPMPESLSCVAKGSEEWSNELGRAVDDVGKIAKSRQKTAKQVMD</sequence>
<dbReference type="EMBL" id="KV448182">
    <property type="protein sequence ID" value="OAX41390.1"/>
    <property type="molecule type" value="Genomic_DNA"/>
</dbReference>
<organism evidence="3 4">
    <name type="scientific">Rhizopogon vinicolor AM-OR11-026</name>
    <dbReference type="NCBI Taxonomy" id="1314800"/>
    <lineage>
        <taxon>Eukaryota</taxon>
        <taxon>Fungi</taxon>
        <taxon>Dikarya</taxon>
        <taxon>Basidiomycota</taxon>
        <taxon>Agaricomycotina</taxon>
        <taxon>Agaricomycetes</taxon>
        <taxon>Agaricomycetidae</taxon>
        <taxon>Boletales</taxon>
        <taxon>Suillineae</taxon>
        <taxon>Rhizopogonaceae</taxon>
        <taxon>Rhizopogon</taxon>
    </lineage>
</organism>
<keyword evidence="4" id="KW-1185">Reference proteome</keyword>
<name>A0A1B7N968_9AGAM</name>
<dbReference type="Pfam" id="PF09349">
    <property type="entry name" value="OHCU_decarbox"/>
    <property type="match status" value="1"/>
</dbReference>
<proteinExistence type="predicted"/>
<evidence type="ECO:0000313" key="3">
    <source>
        <dbReference type="EMBL" id="OAX41390.1"/>
    </source>
</evidence>
<dbReference type="AlphaFoldDB" id="A0A1B7N968"/>